<name>A0ABP7V3L6_9BACI</name>
<accession>A0ABP7V3L6</accession>
<evidence type="ECO:0008006" key="3">
    <source>
        <dbReference type="Google" id="ProtNLM"/>
    </source>
</evidence>
<sequence length="95" mass="11146">MIDVEILIPIDKKFINSSYYNFKQTLRLINCVKFSHRGTPLNFQNAVNEVQRYILDNKLTPISSLYTVIIEETERLEKPDDFHADIYVSINPNII</sequence>
<dbReference type="EMBL" id="BAABDL010000012">
    <property type="protein sequence ID" value="GAA4058398.1"/>
    <property type="molecule type" value="Genomic_DNA"/>
</dbReference>
<comment type="caution">
    <text evidence="1">The sequence shown here is derived from an EMBL/GenBank/DDBJ whole genome shotgun (WGS) entry which is preliminary data.</text>
</comment>
<reference evidence="2" key="1">
    <citation type="journal article" date="2019" name="Int. J. Syst. Evol. Microbiol.">
        <title>The Global Catalogue of Microorganisms (GCM) 10K type strain sequencing project: providing services to taxonomists for standard genome sequencing and annotation.</title>
        <authorList>
            <consortium name="The Broad Institute Genomics Platform"/>
            <consortium name="The Broad Institute Genome Sequencing Center for Infectious Disease"/>
            <person name="Wu L."/>
            <person name="Ma J."/>
        </authorList>
    </citation>
    <scope>NUCLEOTIDE SEQUENCE [LARGE SCALE GENOMIC DNA]</scope>
    <source>
        <strain evidence="2">JCM 17250</strain>
    </source>
</reference>
<keyword evidence="2" id="KW-1185">Reference proteome</keyword>
<evidence type="ECO:0000313" key="2">
    <source>
        <dbReference type="Proteomes" id="UP001501734"/>
    </source>
</evidence>
<gene>
    <name evidence="1" type="ORF">GCM10022410_01920</name>
</gene>
<dbReference type="Proteomes" id="UP001501734">
    <property type="component" value="Unassembled WGS sequence"/>
</dbReference>
<evidence type="ECO:0000313" key="1">
    <source>
        <dbReference type="EMBL" id="GAA4058398.1"/>
    </source>
</evidence>
<protein>
    <recommendedName>
        <fullName evidence="3">GyrI-like small molecule binding domain-containing protein</fullName>
    </recommendedName>
</protein>
<proteinExistence type="predicted"/>
<organism evidence="1 2">
    <name type="scientific">Amphibacillus indicireducens</name>
    <dbReference type="NCBI Taxonomy" id="1076330"/>
    <lineage>
        <taxon>Bacteria</taxon>
        <taxon>Bacillati</taxon>
        <taxon>Bacillota</taxon>
        <taxon>Bacilli</taxon>
        <taxon>Bacillales</taxon>
        <taxon>Bacillaceae</taxon>
        <taxon>Amphibacillus</taxon>
    </lineage>
</organism>